<feature type="compositionally biased region" description="Polar residues" evidence="5">
    <location>
        <begin position="331"/>
        <end position="343"/>
    </location>
</feature>
<sequence length="343" mass="37617">MAVADPSSKVMEATNASEISGVPTVVSAVPSSSVHHWYKNLLQEYSQTSGIQLPIYSTINEGEQHAPKFRSTVLVDGLQIQSNRTFSHRKEAEQYVAKFALDYIALKFKNEGVPNIYEDPLHCKSILYEYGVKLKIGKPTYSTIQKEGTPPVFVSTITFNEESFIGHDGKNKKEAEQNAARIVIDSILANPYTRTAMIIFIKAKYRLLAADKKGVKFGHGTVKSPTEGDVKEQVDAAEYESLTVQSTSQFAYPPSISSLASCGQVSFEVSHLDSSTEPFISMFGILKKGKKRSKKKKQGDISKRARTDEQSIMTCRSSSANPTVEGDASGPTKSANLNPLSLC</sequence>
<dbReference type="AlphaFoldDB" id="A0A2I0B0M1"/>
<protein>
    <submittedName>
        <fullName evidence="7">Double-stranded RNA-binding protein 4</fullName>
    </submittedName>
</protein>
<accession>A0A2I0B0M1</accession>
<feature type="compositionally biased region" description="Polar residues" evidence="5">
    <location>
        <begin position="310"/>
        <end position="322"/>
    </location>
</feature>
<dbReference type="CDD" id="cd00048">
    <property type="entry name" value="DSRM_SF"/>
    <property type="match status" value="1"/>
</dbReference>
<evidence type="ECO:0000313" key="8">
    <source>
        <dbReference type="Proteomes" id="UP000236161"/>
    </source>
</evidence>
<organism evidence="7 8">
    <name type="scientific">Apostasia shenzhenica</name>
    <dbReference type="NCBI Taxonomy" id="1088818"/>
    <lineage>
        <taxon>Eukaryota</taxon>
        <taxon>Viridiplantae</taxon>
        <taxon>Streptophyta</taxon>
        <taxon>Embryophyta</taxon>
        <taxon>Tracheophyta</taxon>
        <taxon>Spermatophyta</taxon>
        <taxon>Magnoliopsida</taxon>
        <taxon>Liliopsida</taxon>
        <taxon>Asparagales</taxon>
        <taxon>Orchidaceae</taxon>
        <taxon>Apostasioideae</taxon>
        <taxon>Apostasia</taxon>
    </lineage>
</organism>
<dbReference type="Gene3D" id="3.30.160.20">
    <property type="match status" value="2"/>
</dbReference>
<proteinExistence type="predicted"/>
<dbReference type="EMBL" id="KZ451931">
    <property type="protein sequence ID" value="PKA61341.1"/>
    <property type="molecule type" value="Genomic_DNA"/>
</dbReference>
<evidence type="ECO:0000256" key="3">
    <source>
        <dbReference type="ARBA" id="ARBA00037597"/>
    </source>
</evidence>
<feature type="domain" description="DRBM" evidence="6">
    <location>
        <begin position="122"/>
        <end position="189"/>
    </location>
</feature>
<dbReference type="STRING" id="1088818.A0A2I0B0M1"/>
<evidence type="ECO:0000313" key="7">
    <source>
        <dbReference type="EMBL" id="PKA61341.1"/>
    </source>
</evidence>
<evidence type="ECO:0000259" key="6">
    <source>
        <dbReference type="PROSITE" id="PS50137"/>
    </source>
</evidence>
<gene>
    <name evidence="7" type="primary">DRB4</name>
    <name evidence="7" type="ORF">AXF42_Ash020317</name>
</gene>
<keyword evidence="2 4" id="KW-0694">RNA-binding</keyword>
<comment type="function">
    <text evidence="3">Binds double-stranded RNA.</text>
</comment>
<keyword evidence="8" id="KW-1185">Reference proteome</keyword>
<dbReference type="Pfam" id="PF00035">
    <property type="entry name" value="dsrm"/>
    <property type="match status" value="2"/>
</dbReference>
<dbReference type="SMART" id="SM00358">
    <property type="entry name" value="DSRM"/>
    <property type="match status" value="2"/>
</dbReference>
<keyword evidence="1" id="KW-0677">Repeat</keyword>
<feature type="region of interest" description="Disordered" evidence="5">
    <location>
        <begin position="291"/>
        <end position="343"/>
    </location>
</feature>
<feature type="domain" description="DRBM" evidence="6">
    <location>
        <begin position="37"/>
        <end position="106"/>
    </location>
</feature>
<evidence type="ECO:0000256" key="1">
    <source>
        <dbReference type="ARBA" id="ARBA00022737"/>
    </source>
</evidence>
<dbReference type="GO" id="GO:0003723">
    <property type="term" value="F:RNA binding"/>
    <property type="evidence" value="ECO:0007669"/>
    <property type="project" value="UniProtKB-UniRule"/>
</dbReference>
<feature type="compositionally biased region" description="Basic and acidic residues" evidence="5">
    <location>
        <begin position="298"/>
        <end position="309"/>
    </location>
</feature>
<dbReference type="PANTHER" id="PTHR46031:SF37">
    <property type="entry name" value="DRBM DOMAIN-CONTAINING PROTEIN"/>
    <property type="match status" value="1"/>
</dbReference>
<evidence type="ECO:0000256" key="2">
    <source>
        <dbReference type="ARBA" id="ARBA00022884"/>
    </source>
</evidence>
<evidence type="ECO:0000256" key="4">
    <source>
        <dbReference type="PROSITE-ProRule" id="PRU00266"/>
    </source>
</evidence>
<dbReference type="PANTHER" id="PTHR46031">
    <property type="match status" value="1"/>
</dbReference>
<evidence type="ECO:0000256" key="5">
    <source>
        <dbReference type="SAM" id="MobiDB-lite"/>
    </source>
</evidence>
<reference evidence="7 8" key="1">
    <citation type="journal article" date="2017" name="Nature">
        <title>The Apostasia genome and the evolution of orchids.</title>
        <authorList>
            <person name="Zhang G.Q."/>
            <person name="Liu K.W."/>
            <person name="Li Z."/>
            <person name="Lohaus R."/>
            <person name="Hsiao Y.Y."/>
            <person name="Niu S.C."/>
            <person name="Wang J.Y."/>
            <person name="Lin Y.C."/>
            <person name="Xu Q."/>
            <person name="Chen L.J."/>
            <person name="Yoshida K."/>
            <person name="Fujiwara S."/>
            <person name="Wang Z.W."/>
            <person name="Zhang Y.Q."/>
            <person name="Mitsuda N."/>
            <person name="Wang M."/>
            <person name="Liu G.H."/>
            <person name="Pecoraro L."/>
            <person name="Huang H.X."/>
            <person name="Xiao X.J."/>
            <person name="Lin M."/>
            <person name="Wu X.Y."/>
            <person name="Wu W.L."/>
            <person name="Chen Y.Y."/>
            <person name="Chang S.B."/>
            <person name="Sakamoto S."/>
            <person name="Ohme-Takagi M."/>
            <person name="Yagi M."/>
            <person name="Zeng S.J."/>
            <person name="Shen C.Y."/>
            <person name="Yeh C.M."/>
            <person name="Luo Y.B."/>
            <person name="Tsai W.C."/>
            <person name="Van de Peer Y."/>
            <person name="Liu Z.J."/>
        </authorList>
    </citation>
    <scope>NUCLEOTIDE SEQUENCE [LARGE SCALE GENOMIC DNA]</scope>
    <source>
        <strain evidence="8">cv. Shenzhen</strain>
        <tissue evidence="7">Stem</tissue>
    </source>
</reference>
<name>A0A2I0B0M1_9ASPA</name>
<dbReference type="PROSITE" id="PS50137">
    <property type="entry name" value="DS_RBD"/>
    <property type="match status" value="2"/>
</dbReference>
<dbReference type="SUPFAM" id="SSF54768">
    <property type="entry name" value="dsRNA-binding domain-like"/>
    <property type="match status" value="2"/>
</dbReference>
<dbReference type="InterPro" id="IPR014720">
    <property type="entry name" value="dsRBD_dom"/>
</dbReference>
<dbReference type="Proteomes" id="UP000236161">
    <property type="component" value="Unassembled WGS sequence"/>
</dbReference>
<dbReference type="OrthoDB" id="620161at2759"/>